<accession>A0A6V7RS55</accession>
<dbReference type="PANTHER" id="PTHR12704">
    <property type="entry name" value="TRANS-GOLGI PROTEIN GMX33"/>
    <property type="match status" value="1"/>
</dbReference>
<dbReference type="GO" id="GO:0048194">
    <property type="term" value="P:Golgi vesicle budding"/>
    <property type="evidence" value="ECO:0007669"/>
    <property type="project" value="TreeGrafter"/>
</dbReference>
<reference evidence="5 6" key="1">
    <citation type="submission" date="2020-07" db="EMBL/GenBank/DDBJ databases">
        <authorList>
            <person name="Criscuolo A."/>
        </authorList>
    </citation>
    <scope>NUCLEOTIDE SEQUENCE [LARGE SCALE GENOMIC DNA]</scope>
    <source>
        <strain evidence="5">CIP111649</strain>
    </source>
</reference>
<gene>
    <name evidence="5" type="ORF">JEODO184_02145</name>
</gene>
<name>A0A6V7RS55_9STAP</name>
<evidence type="ECO:0000313" key="6">
    <source>
        <dbReference type="Proteomes" id="UP000589351"/>
    </source>
</evidence>
<dbReference type="PANTHER" id="PTHR12704:SF2">
    <property type="entry name" value="GOLGI PHOSPHOPROTEIN 3 HOMOLOG SAURON"/>
    <property type="match status" value="1"/>
</dbReference>
<keyword evidence="3" id="KW-0446">Lipid-binding</keyword>
<dbReference type="GO" id="GO:0007030">
    <property type="term" value="P:Golgi organization"/>
    <property type="evidence" value="ECO:0007669"/>
    <property type="project" value="TreeGrafter"/>
</dbReference>
<dbReference type="GO" id="GO:0043001">
    <property type="term" value="P:Golgi to plasma membrane protein transport"/>
    <property type="evidence" value="ECO:0007669"/>
    <property type="project" value="TreeGrafter"/>
</dbReference>
<dbReference type="AlphaFoldDB" id="A0A6V7RS55"/>
<proteinExistence type="predicted"/>
<evidence type="ECO:0000256" key="2">
    <source>
        <dbReference type="ARBA" id="ARBA00023034"/>
    </source>
</evidence>
<sequence>MIVIFTIAEALTLLATDDEKGTAKVTSSVQYGLSGAAIAELLYKGKLAIEKKKVIVKDDSLTDISFFNTIIEEIKEAKAKKVEHWIRYFSSKKERLIDPLYLSLVEKGILKEEEKTNFLIFSRTVYPTLDERAEVEIRKQVNDVVLNGKERDGEVEILLSLIKASSLINEVFGKENKKEAKQFIKEIEKENELAKLISKAISNVESEDMATISTTVINN</sequence>
<dbReference type="Pfam" id="PF05719">
    <property type="entry name" value="GPP34"/>
    <property type="match status" value="1"/>
</dbReference>
<dbReference type="InterPro" id="IPR038261">
    <property type="entry name" value="GPP34-like_sf"/>
</dbReference>
<dbReference type="GO" id="GO:0005829">
    <property type="term" value="C:cytosol"/>
    <property type="evidence" value="ECO:0007669"/>
    <property type="project" value="TreeGrafter"/>
</dbReference>
<comment type="subcellular location">
    <subcellularLocation>
        <location evidence="1">Golgi apparatus membrane</location>
        <topology evidence="1">Peripheral membrane protein</topology>
        <orientation evidence="1">Cytoplasmic side</orientation>
    </subcellularLocation>
</comment>
<comment type="caution">
    <text evidence="5">The sequence shown here is derived from an EMBL/GenBank/DDBJ whole genome shotgun (WGS) entry which is preliminary data.</text>
</comment>
<evidence type="ECO:0000256" key="3">
    <source>
        <dbReference type="ARBA" id="ARBA00023121"/>
    </source>
</evidence>
<dbReference type="Proteomes" id="UP000589351">
    <property type="component" value="Unassembled WGS sequence"/>
</dbReference>
<dbReference type="InterPro" id="IPR008628">
    <property type="entry name" value="GPP34-like"/>
</dbReference>
<evidence type="ECO:0000256" key="4">
    <source>
        <dbReference type="ARBA" id="ARBA00023136"/>
    </source>
</evidence>
<evidence type="ECO:0000313" key="5">
    <source>
        <dbReference type="EMBL" id="CAD2081399.1"/>
    </source>
</evidence>
<dbReference type="GO" id="GO:0006890">
    <property type="term" value="P:retrograde vesicle-mediated transport, Golgi to endoplasmic reticulum"/>
    <property type="evidence" value="ECO:0007669"/>
    <property type="project" value="TreeGrafter"/>
</dbReference>
<keyword evidence="4" id="KW-0472">Membrane</keyword>
<keyword evidence="6" id="KW-1185">Reference proteome</keyword>
<keyword evidence="2" id="KW-0333">Golgi apparatus</keyword>
<dbReference type="EMBL" id="CAJEWD010000009">
    <property type="protein sequence ID" value="CAD2081399.1"/>
    <property type="molecule type" value="Genomic_DNA"/>
</dbReference>
<dbReference type="RefSeq" id="WP_235962286.1">
    <property type="nucleotide sequence ID" value="NZ_CAJEWD010000009.1"/>
</dbReference>
<dbReference type="GO" id="GO:0012505">
    <property type="term" value="C:endomembrane system"/>
    <property type="evidence" value="ECO:0007669"/>
    <property type="project" value="UniProtKB-ARBA"/>
</dbReference>
<dbReference type="GO" id="GO:0070273">
    <property type="term" value="F:phosphatidylinositol-4-phosphate binding"/>
    <property type="evidence" value="ECO:0007669"/>
    <property type="project" value="InterPro"/>
</dbReference>
<protein>
    <submittedName>
        <fullName evidence="5">Golgi phosphoprotein 3 (GPP34)</fullName>
    </submittedName>
</protein>
<dbReference type="Gene3D" id="1.10.3630.10">
    <property type="entry name" value="yeast vps74-n-term truncation variant domain like"/>
    <property type="match status" value="1"/>
</dbReference>
<organism evidence="5 6">
    <name type="scientific">Jeotgalicoccus meleagridis</name>
    <dbReference type="NCBI Taxonomy" id="2759181"/>
    <lineage>
        <taxon>Bacteria</taxon>
        <taxon>Bacillati</taxon>
        <taxon>Bacillota</taxon>
        <taxon>Bacilli</taxon>
        <taxon>Bacillales</taxon>
        <taxon>Staphylococcaceae</taxon>
        <taxon>Jeotgalicoccus</taxon>
    </lineage>
</organism>
<evidence type="ECO:0000256" key="1">
    <source>
        <dbReference type="ARBA" id="ARBA00004255"/>
    </source>
</evidence>